<dbReference type="EC" id="5.6.2.3" evidence="11 12"/>
<evidence type="ECO:0000313" key="14">
    <source>
        <dbReference type="EMBL" id="MBD8062032.1"/>
    </source>
</evidence>
<dbReference type="InterPro" id="IPR007693">
    <property type="entry name" value="DNA_helicase_DnaB-like_N"/>
</dbReference>
<keyword evidence="6 12" id="KW-0347">Helicase</keyword>
<name>A0ABR8Z140_9MICO</name>
<evidence type="ECO:0000256" key="5">
    <source>
        <dbReference type="ARBA" id="ARBA00022801"/>
    </source>
</evidence>
<dbReference type="SUPFAM" id="SSF48024">
    <property type="entry name" value="N-terminal domain of DnaB helicase"/>
    <property type="match status" value="1"/>
</dbReference>
<keyword evidence="15" id="KW-1185">Reference proteome</keyword>
<dbReference type="GO" id="GO:0003678">
    <property type="term" value="F:DNA helicase activity"/>
    <property type="evidence" value="ECO:0007669"/>
    <property type="project" value="UniProtKB-EC"/>
</dbReference>
<dbReference type="GO" id="GO:0016787">
    <property type="term" value="F:hydrolase activity"/>
    <property type="evidence" value="ECO:0007669"/>
    <property type="project" value="UniProtKB-KW"/>
</dbReference>
<evidence type="ECO:0000256" key="4">
    <source>
        <dbReference type="ARBA" id="ARBA00022741"/>
    </source>
</evidence>
<dbReference type="Pfam" id="PF00772">
    <property type="entry name" value="DnaB"/>
    <property type="match status" value="1"/>
</dbReference>
<dbReference type="InterPro" id="IPR016136">
    <property type="entry name" value="DNA_helicase_N/primase_C"/>
</dbReference>
<evidence type="ECO:0000313" key="15">
    <source>
        <dbReference type="Proteomes" id="UP000661894"/>
    </source>
</evidence>
<keyword evidence="9" id="KW-0413">Isomerase</keyword>
<dbReference type="PANTHER" id="PTHR30153">
    <property type="entry name" value="REPLICATIVE DNA HELICASE DNAB"/>
    <property type="match status" value="1"/>
</dbReference>
<comment type="similarity">
    <text evidence="1 12">Belongs to the helicase family. DnaB subfamily.</text>
</comment>
<dbReference type="CDD" id="cd00984">
    <property type="entry name" value="DnaB_C"/>
    <property type="match status" value="1"/>
</dbReference>
<dbReference type="Pfam" id="PF03796">
    <property type="entry name" value="DnaB_C"/>
    <property type="match status" value="1"/>
</dbReference>
<dbReference type="Proteomes" id="UP000661894">
    <property type="component" value="Unassembled WGS sequence"/>
</dbReference>
<keyword evidence="7 12" id="KW-0067">ATP-binding</keyword>
<dbReference type="Gene3D" id="3.40.50.300">
    <property type="entry name" value="P-loop containing nucleotide triphosphate hydrolases"/>
    <property type="match status" value="1"/>
</dbReference>
<comment type="catalytic activity">
    <reaction evidence="10 12">
        <text>ATP + H2O = ADP + phosphate + H(+)</text>
        <dbReference type="Rhea" id="RHEA:13065"/>
        <dbReference type="ChEBI" id="CHEBI:15377"/>
        <dbReference type="ChEBI" id="CHEBI:15378"/>
        <dbReference type="ChEBI" id="CHEBI:30616"/>
        <dbReference type="ChEBI" id="CHEBI:43474"/>
        <dbReference type="ChEBI" id="CHEBI:456216"/>
        <dbReference type="EC" id="5.6.2.3"/>
    </reaction>
</comment>
<protein>
    <recommendedName>
        <fullName evidence="11 12">Replicative DNA helicase</fullName>
        <ecNumber evidence="11 12">5.6.2.3</ecNumber>
    </recommendedName>
</protein>
<evidence type="ECO:0000256" key="6">
    <source>
        <dbReference type="ARBA" id="ARBA00022806"/>
    </source>
</evidence>
<dbReference type="EMBL" id="JACSPO010000002">
    <property type="protein sequence ID" value="MBD8062032.1"/>
    <property type="molecule type" value="Genomic_DNA"/>
</dbReference>
<keyword evidence="2 12" id="KW-0639">Primosome</keyword>
<keyword evidence="8 12" id="KW-0238">DNA-binding</keyword>
<gene>
    <name evidence="14" type="primary">dnaB</name>
    <name evidence="14" type="ORF">H9624_06825</name>
</gene>
<keyword evidence="3 12" id="KW-0235">DNA replication</keyword>
<organism evidence="14 15">
    <name type="scientific">Oceanitalea stevensii</name>
    <dbReference type="NCBI Taxonomy" id="2763072"/>
    <lineage>
        <taxon>Bacteria</taxon>
        <taxon>Bacillati</taxon>
        <taxon>Actinomycetota</taxon>
        <taxon>Actinomycetes</taxon>
        <taxon>Micrococcales</taxon>
        <taxon>Bogoriellaceae</taxon>
        <taxon>Georgenia</taxon>
    </lineage>
</organism>
<dbReference type="SUPFAM" id="SSF52540">
    <property type="entry name" value="P-loop containing nucleoside triphosphate hydrolases"/>
    <property type="match status" value="1"/>
</dbReference>
<evidence type="ECO:0000256" key="3">
    <source>
        <dbReference type="ARBA" id="ARBA00022705"/>
    </source>
</evidence>
<comment type="function">
    <text evidence="12">The main replicative DNA helicase, it participates in initiation and elongation during chromosome replication. Travels ahead of the DNA replisome, separating dsDNA into templates for DNA synthesis. A processive ATP-dependent 5'-3' DNA helicase it has DNA-dependent ATPase activity.</text>
</comment>
<feature type="domain" description="SF4 helicase" evidence="13">
    <location>
        <begin position="193"/>
        <end position="455"/>
    </location>
</feature>
<evidence type="ECO:0000256" key="12">
    <source>
        <dbReference type="RuleBase" id="RU362085"/>
    </source>
</evidence>
<dbReference type="InterPro" id="IPR036185">
    <property type="entry name" value="DNA_heli_DnaB-like_N_sf"/>
</dbReference>
<dbReference type="PROSITE" id="PS51199">
    <property type="entry name" value="SF4_HELICASE"/>
    <property type="match status" value="1"/>
</dbReference>
<sequence length="455" mass="50032">MTDLDDRVLESGRGGRELYDRTPPQDLAAEQSVLGGMLLSKDAIADVVEELRGPDFYRPAHELVYDAIIDLYGRGEPADAVTVAAELGRRGELGRVGGAAYLHTLIASVPTAANAGYYARLVRDQAVLRRLVEAGTRIAQLGYATDGGDVDELVNSAQAEVYAVTEQRTSEDYVPLRDTINLTMEEIENAANRGEGMVGVPTGFNDLDTLTNGLHGGQMIIIAARPAIGKSTLSLDMCRSASIKHGLTSVIFSLEMGRTELTMRLLSAEAGVPLQNMRKGTMRDEDWTKVAAAMSRVSEAPLFIDDSPNMSLMEIRAKARRLKQRHDLRLIVVDYLQLMSSGKRVESRQQEVSEFSRALKLLAKELEVPVIAVAQLNRGPEQRTDKKPAMSDLRESGSLEQDADMVMLLHREDAYDKETRPGEADIIVAKHRNGPTDTITVAFQGHYSRFHDMAH</sequence>
<dbReference type="InterPro" id="IPR007694">
    <property type="entry name" value="DNA_helicase_DnaB-like_C"/>
</dbReference>
<dbReference type="PANTHER" id="PTHR30153:SF2">
    <property type="entry name" value="REPLICATIVE DNA HELICASE"/>
    <property type="match status" value="1"/>
</dbReference>
<keyword evidence="4 12" id="KW-0547">Nucleotide-binding</keyword>
<evidence type="ECO:0000256" key="9">
    <source>
        <dbReference type="ARBA" id="ARBA00023235"/>
    </source>
</evidence>
<proteinExistence type="inferred from homology"/>
<comment type="caution">
    <text evidence="14">The sequence shown here is derived from an EMBL/GenBank/DDBJ whole genome shotgun (WGS) entry which is preliminary data.</text>
</comment>
<dbReference type="InterPro" id="IPR007692">
    <property type="entry name" value="DNA_helicase_DnaB"/>
</dbReference>
<evidence type="ECO:0000256" key="2">
    <source>
        <dbReference type="ARBA" id="ARBA00022515"/>
    </source>
</evidence>
<dbReference type="RefSeq" id="WP_251839144.1">
    <property type="nucleotide sequence ID" value="NZ_JACSPO010000002.1"/>
</dbReference>
<reference evidence="14 15" key="1">
    <citation type="submission" date="2020-08" db="EMBL/GenBank/DDBJ databases">
        <title>A Genomic Blueprint of the Chicken Gut Microbiome.</title>
        <authorList>
            <person name="Gilroy R."/>
            <person name="Ravi A."/>
            <person name="Getino M."/>
            <person name="Pursley I."/>
            <person name="Horton D.L."/>
            <person name="Alikhan N.-F."/>
            <person name="Baker D."/>
            <person name="Gharbi K."/>
            <person name="Hall N."/>
            <person name="Watson M."/>
            <person name="Adriaenssens E.M."/>
            <person name="Foster-Nyarko E."/>
            <person name="Jarju S."/>
            <person name="Secka A."/>
            <person name="Antonio M."/>
            <person name="Oren A."/>
            <person name="Chaudhuri R."/>
            <person name="La Ragione R.M."/>
            <person name="Hildebrand F."/>
            <person name="Pallen M.J."/>
        </authorList>
    </citation>
    <scope>NUCLEOTIDE SEQUENCE [LARGE SCALE GENOMIC DNA]</scope>
    <source>
        <strain evidence="14 15">Sa1BUA1</strain>
    </source>
</reference>
<evidence type="ECO:0000256" key="10">
    <source>
        <dbReference type="ARBA" id="ARBA00048954"/>
    </source>
</evidence>
<evidence type="ECO:0000256" key="1">
    <source>
        <dbReference type="ARBA" id="ARBA00008428"/>
    </source>
</evidence>
<evidence type="ECO:0000259" key="13">
    <source>
        <dbReference type="PROSITE" id="PS51199"/>
    </source>
</evidence>
<accession>A0ABR8Z140</accession>
<evidence type="ECO:0000256" key="7">
    <source>
        <dbReference type="ARBA" id="ARBA00022840"/>
    </source>
</evidence>
<dbReference type="NCBIfam" id="TIGR00665">
    <property type="entry name" value="DnaB"/>
    <property type="match status" value="1"/>
</dbReference>
<keyword evidence="5 12" id="KW-0378">Hydrolase</keyword>
<evidence type="ECO:0000256" key="8">
    <source>
        <dbReference type="ARBA" id="ARBA00023125"/>
    </source>
</evidence>
<dbReference type="Gene3D" id="1.10.860.10">
    <property type="entry name" value="DNAb Helicase, Chain A"/>
    <property type="match status" value="1"/>
</dbReference>
<dbReference type="InterPro" id="IPR027417">
    <property type="entry name" value="P-loop_NTPase"/>
</dbReference>
<evidence type="ECO:0000256" key="11">
    <source>
        <dbReference type="NCBIfam" id="TIGR00665"/>
    </source>
</evidence>